<accession>X1CUJ1</accession>
<feature type="non-terminal residue" evidence="1">
    <location>
        <position position="33"/>
    </location>
</feature>
<dbReference type="EMBL" id="BART01021394">
    <property type="protein sequence ID" value="GAG99763.1"/>
    <property type="molecule type" value="Genomic_DNA"/>
</dbReference>
<comment type="caution">
    <text evidence="1">The sequence shown here is derived from an EMBL/GenBank/DDBJ whole genome shotgun (WGS) entry which is preliminary data.</text>
</comment>
<evidence type="ECO:0000313" key="1">
    <source>
        <dbReference type="EMBL" id="GAG99763.1"/>
    </source>
</evidence>
<sequence>MVTHIVAFFEVLTQLWVGTVNYQLLIFVVGSKV</sequence>
<dbReference type="AlphaFoldDB" id="X1CUJ1"/>
<gene>
    <name evidence="1" type="ORF">S01H4_39492</name>
</gene>
<reference evidence="1" key="1">
    <citation type="journal article" date="2014" name="Front. Microbiol.">
        <title>High frequency of phylogenetically diverse reductive dehalogenase-homologous genes in deep subseafloor sedimentary metagenomes.</title>
        <authorList>
            <person name="Kawai M."/>
            <person name="Futagami T."/>
            <person name="Toyoda A."/>
            <person name="Takaki Y."/>
            <person name="Nishi S."/>
            <person name="Hori S."/>
            <person name="Arai W."/>
            <person name="Tsubouchi T."/>
            <person name="Morono Y."/>
            <person name="Uchiyama I."/>
            <person name="Ito T."/>
            <person name="Fujiyama A."/>
            <person name="Inagaki F."/>
            <person name="Takami H."/>
        </authorList>
    </citation>
    <scope>NUCLEOTIDE SEQUENCE</scope>
    <source>
        <strain evidence="1">Expedition CK06-06</strain>
    </source>
</reference>
<proteinExistence type="predicted"/>
<name>X1CUJ1_9ZZZZ</name>
<organism evidence="1">
    <name type="scientific">marine sediment metagenome</name>
    <dbReference type="NCBI Taxonomy" id="412755"/>
    <lineage>
        <taxon>unclassified sequences</taxon>
        <taxon>metagenomes</taxon>
        <taxon>ecological metagenomes</taxon>
    </lineage>
</organism>
<protein>
    <submittedName>
        <fullName evidence="1">Uncharacterized protein</fullName>
    </submittedName>
</protein>